<name>A0A0E9UKL5_ANGAN</name>
<evidence type="ECO:0000256" key="1">
    <source>
        <dbReference type="SAM" id="MobiDB-lite"/>
    </source>
</evidence>
<sequence>MQGKLHHFWQPLPEDTLSSSQESQQPQSESVTSTPEPQTGGIS</sequence>
<feature type="region of interest" description="Disordered" evidence="1">
    <location>
        <begin position="1"/>
        <end position="43"/>
    </location>
</feature>
<reference evidence="2" key="1">
    <citation type="submission" date="2014-11" db="EMBL/GenBank/DDBJ databases">
        <authorList>
            <person name="Amaro Gonzalez C."/>
        </authorList>
    </citation>
    <scope>NUCLEOTIDE SEQUENCE</scope>
</reference>
<dbReference type="EMBL" id="GBXM01042316">
    <property type="protein sequence ID" value="JAH66261.1"/>
    <property type="molecule type" value="Transcribed_RNA"/>
</dbReference>
<reference evidence="2" key="2">
    <citation type="journal article" date="2015" name="Fish Shellfish Immunol.">
        <title>Early steps in the European eel (Anguilla anguilla)-Vibrio vulnificus interaction in the gills: Role of the RtxA13 toxin.</title>
        <authorList>
            <person name="Callol A."/>
            <person name="Pajuelo D."/>
            <person name="Ebbesson L."/>
            <person name="Teles M."/>
            <person name="MacKenzie S."/>
            <person name="Amaro C."/>
        </authorList>
    </citation>
    <scope>NUCLEOTIDE SEQUENCE</scope>
</reference>
<accession>A0A0E9UKL5</accession>
<dbReference type="AlphaFoldDB" id="A0A0E9UKL5"/>
<feature type="compositionally biased region" description="Low complexity" evidence="1">
    <location>
        <begin position="18"/>
        <end position="35"/>
    </location>
</feature>
<evidence type="ECO:0000313" key="2">
    <source>
        <dbReference type="EMBL" id="JAH66261.1"/>
    </source>
</evidence>
<protein>
    <submittedName>
        <fullName evidence="2">Uncharacterized protein</fullName>
    </submittedName>
</protein>
<proteinExistence type="predicted"/>
<organism evidence="2">
    <name type="scientific">Anguilla anguilla</name>
    <name type="common">European freshwater eel</name>
    <name type="synonym">Muraena anguilla</name>
    <dbReference type="NCBI Taxonomy" id="7936"/>
    <lineage>
        <taxon>Eukaryota</taxon>
        <taxon>Metazoa</taxon>
        <taxon>Chordata</taxon>
        <taxon>Craniata</taxon>
        <taxon>Vertebrata</taxon>
        <taxon>Euteleostomi</taxon>
        <taxon>Actinopterygii</taxon>
        <taxon>Neopterygii</taxon>
        <taxon>Teleostei</taxon>
        <taxon>Anguilliformes</taxon>
        <taxon>Anguillidae</taxon>
        <taxon>Anguilla</taxon>
    </lineage>
</organism>